<evidence type="ECO:0000256" key="2">
    <source>
        <dbReference type="PIRSR" id="PIRSR016184-1"/>
    </source>
</evidence>
<organism evidence="3 4">
    <name type="scientific">Tunturiibacter lichenicola</name>
    <dbReference type="NCBI Taxonomy" id="2051959"/>
    <lineage>
        <taxon>Bacteria</taxon>
        <taxon>Pseudomonadati</taxon>
        <taxon>Acidobacteriota</taxon>
        <taxon>Terriglobia</taxon>
        <taxon>Terriglobales</taxon>
        <taxon>Acidobacteriaceae</taxon>
        <taxon>Tunturiibacter</taxon>
    </lineage>
</organism>
<proteinExistence type="inferred from homology"/>
<evidence type="ECO:0000256" key="1">
    <source>
        <dbReference type="ARBA" id="ARBA00008270"/>
    </source>
</evidence>
<dbReference type="SUPFAM" id="SSF54506">
    <property type="entry name" value="Diaminopimelate epimerase-like"/>
    <property type="match status" value="1"/>
</dbReference>
<dbReference type="PANTHER" id="PTHR13774:SF32">
    <property type="entry name" value="ANTISENSE-ENHANCING SEQUENCE 1"/>
    <property type="match status" value="1"/>
</dbReference>
<evidence type="ECO:0000313" key="4">
    <source>
        <dbReference type="Proteomes" id="UP000564385"/>
    </source>
</evidence>
<dbReference type="AlphaFoldDB" id="A0A852VI02"/>
<evidence type="ECO:0000313" key="3">
    <source>
        <dbReference type="EMBL" id="NYF90719.1"/>
    </source>
</evidence>
<dbReference type="EMBL" id="JACCCU010000002">
    <property type="protein sequence ID" value="NYF90719.1"/>
    <property type="molecule type" value="Genomic_DNA"/>
</dbReference>
<dbReference type="EC" id="5.3.3.17" evidence="3"/>
<dbReference type="Gene3D" id="3.10.310.10">
    <property type="entry name" value="Diaminopimelate Epimerase, Chain A, domain 1"/>
    <property type="match status" value="2"/>
</dbReference>
<gene>
    <name evidence="3" type="ORF">HDF08_002821</name>
</gene>
<dbReference type="NCBIfam" id="TIGR00654">
    <property type="entry name" value="PhzF_family"/>
    <property type="match status" value="1"/>
</dbReference>
<keyword evidence="3" id="KW-0413">Isomerase</keyword>
<dbReference type="GO" id="GO:0102943">
    <property type="term" value="F:trans-2,3-dihydro-3-hydroxy-anthranilate isomerase activity"/>
    <property type="evidence" value="ECO:0007669"/>
    <property type="project" value="UniProtKB-EC"/>
</dbReference>
<comment type="caution">
    <text evidence="3">The sequence shown here is derived from an EMBL/GenBank/DDBJ whole genome shotgun (WGS) entry which is preliminary data.</text>
</comment>
<dbReference type="GO" id="GO:0005737">
    <property type="term" value="C:cytoplasm"/>
    <property type="evidence" value="ECO:0007669"/>
    <property type="project" value="TreeGrafter"/>
</dbReference>
<comment type="similarity">
    <text evidence="1">Belongs to the PhzF family.</text>
</comment>
<reference evidence="3 4" key="1">
    <citation type="submission" date="2020-07" db="EMBL/GenBank/DDBJ databases">
        <title>Genomic Encyclopedia of Type Strains, Phase IV (KMG-V): Genome sequencing to study the core and pangenomes of soil and plant-associated prokaryotes.</title>
        <authorList>
            <person name="Whitman W."/>
        </authorList>
    </citation>
    <scope>NUCLEOTIDE SEQUENCE [LARGE SCALE GENOMIC DNA]</scope>
    <source>
        <strain evidence="3 4">M8UP22</strain>
    </source>
</reference>
<accession>A0A852VI02</accession>
<dbReference type="PIRSF" id="PIRSF016184">
    <property type="entry name" value="PhzC_PhzF"/>
    <property type="match status" value="1"/>
</dbReference>
<dbReference type="Pfam" id="PF02567">
    <property type="entry name" value="PhzC-PhzF"/>
    <property type="match status" value="1"/>
</dbReference>
<dbReference type="InterPro" id="IPR003719">
    <property type="entry name" value="Phenazine_PhzF-like"/>
</dbReference>
<protein>
    <submittedName>
        <fullName evidence="3">Trans-2,3-dihydro-3-hydroxyanthranilate isomerase</fullName>
        <ecNumber evidence="3">5.3.3.17</ecNumber>
    </submittedName>
</protein>
<dbReference type="PANTHER" id="PTHR13774">
    <property type="entry name" value="PHENAZINE BIOSYNTHESIS PROTEIN"/>
    <property type="match status" value="1"/>
</dbReference>
<feature type="active site" evidence="2">
    <location>
        <position position="64"/>
    </location>
</feature>
<dbReference type="Proteomes" id="UP000564385">
    <property type="component" value="Unassembled WGS sequence"/>
</dbReference>
<name>A0A852VI02_9BACT</name>
<sequence>MSNQSPAVTSTAALPSTSRTFDFAQVDVFAERPLEGNALSIFTDARGLTLDEMQALARETNLSETTFIMPRAPEIERERGVQVRIFLTTEEVPFAGHPTLGTASWLYWNHPTFRGADQITLDLGIGPIPVRFQAPQPQEIGAFGTMRQNDPTFGKVLNTPDDRAALAAALSLSIEDLDPHLPAQVISTGMAFCVVPLRSLEVAGRLHILPSQSSRQFLDRIGAKFFHCITPANENSTAHWHARMQFDSGEDPATGSASGCTIAYLVRHGLAASGQQLVIEQGIEMLRPSRIHVSAAIEDGIVTKVFVGGRTIPVATGRFFLP</sequence>